<feature type="compositionally biased region" description="Basic and acidic residues" evidence="1">
    <location>
        <begin position="96"/>
        <end position="105"/>
    </location>
</feature>
<feature type="compositionally biased region" description="Basic and acidic residues" evidence="1">
    <location>
        <begin position="139"/>
        <end position="175"/>
    </location>
</feature>
<evidence type="ECO:0000313" key="2">
    <source>
        <dbReference type="EMBL" id="CAH1454071.1"/>
    </source>
</evidence>
<accession>A0AAU9PWQ5</accession>
<comment type="caution">
    <text evidence="2">The sequence shown here is derived from an EMBL/GenBank/DDBJ whole genome shotgun (WGS) entry which is preliminary data.</text>
</comment>
<proteinExistence type="predicted"/>
<evidence type="ECO:0000313" key="3">
    <source>
        <dbReference type="Proteomes" id="UP001157418"/>
    </source>
</evidence>
<feature type="region of interest" description="Disordered" evidence="1">
    <location>
        <begin position="74"/>
        <end position="199"/>
    </location>
</feature>
<sequence>MREDYEKEEIGEFGTEELNEEFIQEELNEEDYQEMILMKCRKLKLLIKNRISTFSQNVILNHLESSLVEILNDEVGDDEDNEDEKGDDNEENLGDNDDHNNQKVNDDEDVECCENNQGGDINDVQKKYMGGKSIQGEETASRGKDVEMQETNDKKVKDLEKVVAKHNKKQEEHKNAPVKGKQRQYLKGCVEGNNADKEE</sequence>
<dbReference type="EMBL" id="CAKMRJ010005745">
    <property type="protein sequence ID" value="CAH1454071.1"/>
    <property type="molecule type" value="Genomic_DNA"/>
</dbReference>
<organism evidence="2 3">
    <name type="scientific">Lactuca virosa</name>
    <dbReference type="NCBI Taxonomy" id="75947"/>
    <lineage>
        <taxon>Eukaryota</taxon>
        <taxon>Viridiplantae</taxon>
        <taxon>Streptophyta</taxon>
        <taxon>Embryophyta</taxon>
        <taxon>Tracheophyta</taxon>
        <taxon>Spermatophyta</taxon>
        <taxon>Magnoliopsida</taxon>
        <taxon>eudicotyledons</taxon>
        <taxon>Gunneridae</taxon>
        <taxon>Pentapetalae</taxon>
        <taxon>asterids</taxon>
        <taxon>campanulids</taxon>
        <taxon>Asterales</taxon>
        <taxon>Asteraceae</taxon>
        <taxon>Cichorioideae</taxon>
        <taxon>Cichorieae</taxon>
        <taxon>Lactucinae</taxon>
        <taxon>Lactuca</taxon>
    </lineage>
</organism>
<protein>
    <submittedName>
        <fullName evidence="2">Uncharacterized protein</fullName>
    </submittedName>
</protein>
<dbReference type="AlphaFoldDB" id="A0AAU9PWQ5"/>
<name>A0AAU9PWQ5_9ASTR</name>
<evidence type="ECO:0000256" key="1">
    <source>
        <dbReference type="SAM" id="MobiDB-lite"/>
    </source>
</evidence>
<reference evidence="2 3" key="1">
    <citation type="submission" date="2022-01" db="EMBL/GenBank/DDBJ databases">
        <authorList>
            <person name="Xiong W."/>
            <person name="Schranz E."/>
        </authorList>
    </citation>
    <scope>NUCLEOTIDE SEQUENCE [LARGE SCALE GENOMIC DNA]</scope>
</reference>
<feature type="compositionally biased region" description="Acidic residues" evidence="1">
    <location>
        <begin position="74"/>
        <end position="95"/>
    </location>
</feature>
<dbReference type="Proteomes" id="UP001157418">
    <property type="component" value="Unassembled WGS sequence"/>
</dbReference>
<gene>
    <name evidence="2" type="ORF">LVIROSA_LOCUS39270</name>
</gene>
<keyword evidence="3" id="KW-1185">Reference proteome</keyword>